<organism evidence="1">
    <name type="scientific">Anguilla anguilla</name>
    <name type="common">European freshwater eel</name>
    <name type="synonym">Muraena anguilla</name>
    <dbReference type="NCBI Taxonomy" id="7936"/>
    <lineage>
        <taxon>Eukaryota</taxon>
        <taxon>Metazoa</taxon>
        <taxon>Chordata</taxon>
        <taxon>Craniata</taxon>
        <taxon>Vertebrata</taxon>
        <taxon>Euteleostomi</taxon>
        <taxon>Actinopterygii</taxon>
        <taxon>Neopterygii</taxon>
        <taxon>Teleostei</taxon>
        <taxon>Anguilliformes</taxon>
        <taxon>Anguillidae</taxon>
        <taxon>Anguilla</taxon>
    </lineage>
</organism>
<proteinExistence type="predicted"/>
<protein>
    <submittedName>
        <fullName evidence="1">Uncharacterized protein</fullName>
    </submittedName>
</protein>
<sequence>MCHHRVCRRKPLSLELWVYTLTGDEEPSPLVRGAQASVFMQYFSEVDLHLYHCE</sequence>
<accession>A0A0E9SNC4</accession>
<reference evidence="1" key="1">
    <citation type="submission" date="2014-11" db="EMBL/GenBank/DDBJ databases">
        <authorList>
            <person name="Amaro Gonzalez C."/>
        </authorList>
    </citation>
    <scope>NUCLEOTIDE SEQUENCE</scope>
</reference>
<name>A0A0E9SNC4_ANGAN</name>
<reference evidence="1" key="2">
    <citation type="journal article" date="2015" name="Fish Shellfish Immunol.">
        <title>Early steps in the European eel (Anguilla anguilla)-Vibrio vulnificus interaction in the gills: Role of the RtxA13 toxin.</title>
        <authorList>
            <person name="Callol A."/>
            <person name="Pajuelo D."/>
            <person name="Ebbesson L."/>
            <person name="Teles M."/>
            <person name="MacKenzie S."/>
            <person name="Amaro C."/>
        </authorList>
    </citation>
    <scope>NUCLEOTIDE SEQUENCE</scope>
</reference>
<evidence type="ECO:0000313" key="1">
    <source>
        <dbReference type="EMBL" id="JAH42023.1"/>
    </source>
</evidence>
<dbReference type="AlphaFoldDB" id="A0A0E9SNC4"/>
<dbReference type="EMBL" id="GBXM01066554">
    <property type="protein sequence ID" value="JAH42023.1"/>
    <property type="molecule type" value="Transcribed_RNA"/>
</dbReference>